<protein>
    <submittedName>
        <fullName evidence="1">Uncharacterized protein</fullName>
    </submittedName>
</protein>
<proteinExistence type="predicted"/>
<evidence type="ECO:0000313" key="1">
    <source>
        <dbReference type="EMBL" id="KKK84170.1"/>
    </source>
</evidence>
<name>A0A0F8ZDZ5_9ZZZZ</name>
<dbReference type="NCBIfam" id="NF041539">
    <property type="entry name" value="choice_anch_R"/>
    <property type="match status" value="1"/>
</dbReference>
<organism evidence="1">
    <name type="scientific">marine sediment metagenome</name>
    <dbReference type="NCBI Taxonomy" id="412755"/>
    <lineage>
        <taxon>unclassified sequences</taxon>
        <taxon>metagenomes</taxon>
        <taxon>ecological metagenomes</taxon>
    </lineage>
</organism>
<accession>A0A0F8ZDZ5</accession>
<dbReference type="AlphaFoldDB" id="A0A0F8ZDZ5"/>
<sequence>MSYLIEDQFTGTSGGAGVGGGFIQKVAQTFTASNAYTIARVGLKLKAFDENNTINGAIYSTSAGVPNSSLRTFTIEANSGAFGTTYALLNSPLEISEGTVYAIVLTSPVSPTFVQWSDNIITGTPYDGGQGYWYVVNDPTFGTTWLVANQDRHFIIFSEYSLSPTPSHEATGTILFPTLSWVVD</sequence>
<reference evidence="1" key="1">
    <citation type="journal article" date="2015" name="Nature">
        <title>Complex archaea that bridge the gap between prokaryotes and eukaryotes.</title>
        <authorList>
            <person name="Spang A."/>
            <person name="Saw J.H."/>
            <person name="Jorgensen S.L."/>
            <person name="Zaremba-Niedzwiedzka K."/>
            <person name="Martijn J."/>
            <person name="Lind A.E."/>
            <person name="van Eijk R."/>
            <person name="Schleper C."/>
            <person name="Guy L."/>
            <person name="Ettema T.J."/>
        </authorList>
    </citation>
    <scope>NUCLEOTIDE SEQUENCE</scope>
</reference>
<comment type="caution">
    <text evidence="1">The sequence shown here is derived from an EMBL/GenBank/DDBJ whole genome shotgun (WGS) entry which is preliminary data.</text>
</comment>
<gene>
    <name evidence="1" type="ORF">LCGC14_2786050</name>
</gene>
<dbReference type="EMBL" id="LAZR01051894">
    <property type="protein sequence ID" value="KKK84170.1"/>
    <property type="molecule type" value="Genomic_DNA"/>
</dbReference>